<proteinExistence type="predicted"/>
<dbReference type="PANTHER" id="PTHR22255:SF4">
    <property type="entry name" value="CATION-INDEPENDENT MANNOSE-6-PHOSPHATE RECEPTOR"/>
    <property type="match status" value="1"/>
</dbReference>
<organism evidence="4">
    <name type="scientific">Medioppia subpectinata</name>
    <dbReference type="NCBI Taxonomy" id="1979941"/>
    <lineage>
        <taxon>Eukaryota</taxon>
        <taxon>Metazoa</taxon>
        <taxon>Ecdysozoa</taxon>
        <taxon>Arthropoda</taxon>
        <taxon>Chelicerata</taxon>
        <taxon>Arachnida</taxon>
        <taxon>Acari</taxon>
        <taxon>Acariformes</taxon>
        <taxon>Sarcoptiformes</taxon>
        <taxon>Oribatida</taxon>
        <taxon>Brachypylina</taxon>
        <taxon>Oppioidea</taxon>
        <taxon>Oppiidae</taxon>
        <taxon>Medioppia</taxon>
    </lineage>
</organism>
<sequence length="442" mass="48556">MLANNFGALLTGKHIPGGLQSVEHVFCPFNGRYRFTYGANNGDQHCDQNYSELSNCPHGNALGAKFRKCNFPNFDIHFLCLGDWESSAGSGERFLALMDLRDQPEARPKYRCGLYSEDPKTGKINVSLSADSTCSAQLKSADIGFETLTLSPVANKPLPLLAVNSKCRFPDWMQGKWQQSNIDGNRLVFQDETNQFRTITSRCIMRQNNTPNERFIVHSVTQCGDQSYTCIWIKKRSPNILEFQFAEKSSEVMTESLCNDNQFTSNWITQGKGIAIASSTSCPITGDYSGVVPGASGLCAKVASDCNNPDIMFYSVSSCENRTHVYEVSKIVFRFAIDIEVETKEHNRLLDNVLRFEISLKLILDFFSVNKPVVFGRQDLVVGCVSASYQYGSRVMAGRGGAGDSIGLMPGAGNGLIGGYTDGWCGGIGKPLSGFQLGRIGT</sequence>
<feature type="domain" description="DUF7043" evidence="2">
    <location>
        <begin position="164"/>
        <end position="269"/>
    </location>
</feature>
<dbReference type="EMBL" id="OC864260">
    <property type="protein sequence ID" value="CAD7631588.1"/>
    <property type="molecule type" value="Genomic_DNA"/>
</dbReference>
<dbReference type="Pfam" id="PF23070">
    <property type="entry name" value="DUF7043"/>
    <property type="match status" value="1"/>
</dbReference>
<accession>A0A7R9Q4S2</accession>
<dbReference type="Proteomes" id="UP000759131">
    <property type="component" value="Unassembled WGS sequence"/>
</dbReference>
<dbReference type="InterPro" id="IPR055470">
    <property type="entry name" value="DUF7042"/>
</dbReference>
<evidence type="ECO:0000259" key="2">
    <source>
        <dbReference type="Pfam" id="PF23070"/>
    </source>
</evidence>
<keyword evidence="5" id="KW-1185">Reference proteome</keyword>
<reference evidence="4" key="1">
    <citation type="submission" date="2020-11" db="EMBL/GenBank/DDBJ databases">
        <authorList>
            <person name="Tran Van P."/>
        </authorList>
    </citation>
    <scope>NUCLEOTIDE SEQUENCE</scope>
</reference>
<evidence type="ECO:0000259" key="3">
    <source>
        <dbReference type="Pfam" id="PF23073"/>
    </source>
</evidence>
<dbReference type="InterPro" id="IPR055471">
    <property type="entry name" value="DUF7043"/>
</dbReference>
<evidence type="ECO:0000313" key="4">
    <source>
        <dbReference type="EMBL" id="CAD7631588.1"/>
    </source>
</evidence>
<evidence type="ECO:0000259" key="1">
    <source>
        <dbReference type="Pfam" id="PF23069"/>
    </source>
</evidence>
<dbReference type="OrthoDB" id="6380161at2759"/>
<feature type="domain" description="DUF7045" evidence="3">
    <location>
        <begin position="282"/>
        <end position="329"/>
    </location>
</feature>
<gene>
    <name evidence="4" type="ORF">OSB1V03_LOCUS11997</name>
</gene>
<dbReference type="InterPro" id="IPR055473">
    <property type="entry name" value="DUF7045"/>
</dbReference>
<protein>
    <submittedName>
        <fullName evidence="4">Uncharacterized protein</fullName>
    </submittedName>
</protein>
<dbReference type="Pfam" id="PF23069">
    <property type="entry name" value="DUF7042"/>
    <property type="match status" value="1"/>
</dbReference>
<name>A0A7R9Q4S2_9ACAR</name>
<dbReference type="EMBL" id="CAJPIZ010009685">
    <property type="protein sequence ID" value="CAG2112018.1"/>
    <property type="molecule type" value="Genomic_DNA"/>
</dbReference>
<evidence type="ECO:0000313" key="5">
    <source>
        <dbReference type="Proteomes" id="UP000759131"/>
    </source>
</evidence>
<feature type="domain" description="DUF7042" evidence="1">
    <location>
        <begin position="24"/>
        <end position="150"/>
    </location>
</feature>
<dbReference type="Pfam" id="PF23073">
    <property type="entry name" value="DUF7045"/>
    <property type="match status" value="1"/>
</dbReference>
<dbReference type="PANTHER" id="PTHR22255">
    <property type="entry name" value="LP06548P"/>
    <property type="match status" value="1"/>
</dbReference>
<feature type="non-terminal residue" evidence="4">
    <location>
        <position position="442"/>
    </location>
</feature>
<dbReference type="AlphaFoldDB" id="A0A7R9Q4S2"/>